<dbReference type="AlphaFoldDB" id="A0A920D1H8"/>
<evidence type="ECO:0000256" key="2">
    <source>
        <dbReference type="ARBA" id="ARBA00006448"/>
    </source>
</evidence>
<sequence length="232" mass="26182">MPEYLLILIRSTVAFIVLLGLTRIMGKKQLSQLTFFDYIVGITIGSIAATMSVDQNIKISNGLVSLIVWGLIPILLAYLGLKSGTFLRVTDGRPSIIIKQGQVLEKEMKKNQLAVDELMMMLREKGVFKVDDVEIAIFETNGELSVMKKTDADSITPSTLGLKVKREEAPSLLIVDGHILHENLNLLELDRQWLMKEIKKQGAYDEKDVFIAQVDSNKQLYVDLYQDDRTEH</sequence>
<gene>
    <name evidence="10" type="ORF">J40TS1_45960</name>
</gene>
<accession>A0A920D1H8</accession>
<dbReference type="InterPro" id="IPR007353">
    <property type="entry name" value="DUF421"/>
</dbReference>
<feature type="domain" description="YetF C-terminal" evidence="8">
    <location>
        <begin position="82"/>
        <end position="215"/>
    </location>
</feature>
<evidence type="ECO:0000256" key="6">
    <source>
        <dbReference type="ARBA" id="ARBA00023136"/>
    </source>
</evidence>
<feature type="transmembrane region" description="Helical" evidence="7">
    <location>
        <begin position="6"/>
        <end position="26"/>
    </location>
</feature>
<dbReference type="RefSeq" id="WP_213519610.1">
    <property type="nucleotide sequence ID" value="NZ_BOSE01000011.1"/>
</dbReference>
<dbReference type="Gene3D" id="3.30.240.20">
    <property type="entry name" value="bsu07140 like domains"/>
    <property type="match status" value="2"/>
</dbReference>
<keyword evidence="11" id="KW-1185">Reference proteome</keyword>
<comment type="subcellular location">
    <subcellularLocation>
        <location evidence="1">Cell membrane</location>
        <topology evidence="1">Multi-pass membrane protein</topology>
    </subcellularLocation>
</comment>
<feature type="transmembrane region" description="Helical" evidence="7">
    <location>
        <begin position="59"/>
        <end position="81"/>
    </location>
</feature>
<evidence type="ECO:0000313" key="10">
    <source>
        <dbReference type="EMBL" id="GIP18954.1"/>
    </source>
</evidence>
<keyword evidence="3" id="KW-1003">Cell membrane</keyword>
<dbReference type="Pfam" id="PF20730">
    <property type="entry name" value="YetF_N"/>
    <property type="match status" value="1"/>
</dbReference>
<evidence type="ECO:0000256" key="7">
    <source>
        <dbReference type="SAM" id="Phobius"/>
    </source>
</evidence>
<feature type="transmembrane region" description="Helical" evidence="7">
    <location>
        <begin position="33"/>
        <end position="53"/>
    </location>
</feature>
<dbReference type="PANTHER" id="PTHR34582:SF7">
    <property type="entry name" value="UPF0702 TRANSMEMBRANE PROTEIN YDFS"/>
    <property type="match status" value="1"/>
</dbReference>
<evidence type="ECO:0000259" key="9">
    <source>
        <dbReference type="Pfam" id="PF20730"/>
    </source>
</evidence>
<keyword evidence="6 7" id="KW-0472">Membrane</keyword>
<name>A0A920D1H8_9BACL</name>
<dbReference type="Pfam" id="PF04239">
    <property type="entry name" value="DUF421"/>
    <property type="match status" value="1"/>
</dbReference>
<reference evidence="10" key="1">
    <citation type="submission" date="2021-03" db="EMBL/GenBank/DDBJ databases">
        <title>Antimicrobial resistance genes in bacteria isolated from Japanese honey, and their potential for conferring macrolide and lincosamide resistance in the American foulbrood pathogen Paenibacillus larvae.</title>
        <authorList>
            <person name="Okamoto M."/>
            <person name="Kumagai M."/>
            <person name="Kanamori H."/>
            <person name="Takamatsu D."/>
        </authorList>
    </citation>
    <scope>NUCLEOTIDE SEQUENCE</scope>
    <source>
        <strain evidence="10">J40TS1</strain>
    </source>
</reference>
<evidence type="ECO:0000256" key="5">
    <source>
        <dbReference type="ARBA" id="ARBA00022989"/>
    </source>
</evidence>
<keyword evidence="5 7" id="KW-1133">Transmembrane helix</keyword>
<comment type="similarity">
    <text evidence="2">Belongs to the UPF0702 family.</text>
</comment>
<dbReference type="EMBL" id="BOSE01000011">
    <property type="protein sequence ID" value="GIP18954.1"/>
    <property type="molecule type" value="Genomic_DNA"/>
</dbReference>
<evidence type="ECO:0000256" key="3">
    <source>
        <dbReference type="ARBA" id="ARBA00022475"/>
    </source>
</evidence>
<evidence type="ECO:0000259" key="8">
    <source>
        <dbReference type="Pfam" id="PF04239"/>
    </source>
</evidence>
<comment type="caution">
    <text evidence="10">The sequence shown here is derived from an EMBL/GenBank/DDBJ whole genome shotgun (WGS) entry which is preliminary data.</text>
</comment>
<feature type="domain" description="YetF-like N-terminal transmembrane" evidence="9">
    <location>
        <begin position="4"/>
        <end position="79"/>
    </location>
</feature>
<dbReference type="InterPro" id="IPR048454">
    <property type="entry name" value="YetF_N"/>
</dbReference>
<organism evidence="10 11">
    <name type="scientific">Paenibacillus montaniterrae</name>
    <dbReference type="NCBI Taxonomy" id="429341"/>
    <lineage>
        <taxon>Bacteria</taxon>
        <taxon>Bacillati</taxon>
        <taxon>Bacillota</taxon>
        <taxon>Bacilli</taxon>
        <taxon>Bacillales</taxon>
        <taxon>Paenibacillaceae</taxon>
        <taxon>Paenibacillus</taxon>
    </lineage>
</organism>
<evidence type="ECO:0000313" key="11">
    <source>
        <dbReference type="Proteomes" id="UP000683139"/>
    </source>
</evidence>
<evidence type="ECO:0000256" key="4">
    <source>
        <dbReference type="ARBA" id="ARBA00022692"/>
    </source>
</evidence>
<dbReference type="Proteomes" id="UP000683139">
    <property type="component" value="Unassembled WGS sequence"/>
</dbReference>
<dbReference type="GO" id="GO:0005886">
    <property type="term" value="C:plasma membrane"/>
    <property type="evidence" value="ECO:0007669"/>
    <property type="project" value="UniProtKB-SubCell"/>
</dbReference>
<dbReference type="PANTHER" id="PTHR34582">
    <property type="entry name" value="UPF0702 TRANSMEMBRANE PROTEIN YCAP"/>
    <property type="match status" value="1"/>
</dbReference>
<evidence type="ECO:0000256" key="1">
    <source>
        <dbReference type="ARBA" id="ARBA00004651"/>
    </source>
</evidence>
<dbReference type="InterPro" id="IPR023090">
    <property type="entry name" value="UPF0702_alpha/beta_dom_sf"/>
</dbReference>
<proteinExistence type="inferred from homology"/>
<protein>
    <submittedName>
        <fullName evidence="10">DUF421 domain-containing protein</fullName>
    </submittedName>
</protein>
<keyword evidence="4 7" id="KW-0812">Transmembrane</keyword>